<dbReference type="Gene3D" id="3.40.50.720">
    <property type="entry name" value="NAD(P)-binding Rossmann-like Domain"/>
    <property type="match status" value="1"/>
</dbReference>
<evidence type="ECO:0000259" key="1">
    <source>
        <dbReference type="Pfam" id="PF13460"/>
    </source>
</evidence>
<dbReference type="GO" id="GO:0004029">
    <property type="term" value="F:aldehyde dehydrogenase (NAD+) activity"/>
    <property type="evidence" value="ECO:0007669"/>
    <property type="project" value="TreeGrafter"/>
</dbReference>
<protein>
    <submittedName>
        <fullName evidence="2">SDR family oxidoreductase</fullName>
    </submittedName>
</protein>
<organism evidence="2 3">
    <name type="scientific">Candidatus Nitrospira allomarina</name>
    <dbReference type="NCBI Taxonomy" id="3020900"/>
    <lineage>
        <taxon>Bacteria</taxon>
        <taxon>Pseudomonadati</taxon>
        <taxon>Nitrospirota</taxon>
        <taxon>Nitrospiria</taxon>
        <taxon>Nitrospirales</taxon>
        <taxon>Nitrospiraceae</taxon>
        <taxon>Nitrospira</taxon>
    </lineage>
</organism>
<dbReference type="KEGG" id="nall:PP769_16950"/>
<dbReference type="InterPro" id="IPR021295">
    <property type="entry name" value="DUF2867"/>
</dbReference>
<dbReference type="Pfam" id="PF13460">
    <property type="entry name" value="NAD_binding_10"/>
    <property type="match status" value="1"/>
</dbReference>
<dbReference type="RefSeq" id="WP_312642353.1">
    <property type="nucleotide sequence ID" value="NZ_CP116967.1"/>
</dbReference>
<dbReference type="InterPro" id="IPR016040">
    <property type="entry name" value="NAD(P)-bd_dom"/>
</dbReference>
<dbReference type="GO" id="GO:0005737">
    <property type="term" value="C:cytoplasm"/>
    <property type="evidence" value="ECO:0007669"/>
    <property type="project" value="TreeGrafter"/>
</dbReference>
<reference evidence="2 3" key="1">
    <citation type="submission" date="2023-01" db="EMBL/GenBank/DDBJ databases">
        <title>Cultivation and genomic characterization of new, ubiquitous marine nitrite-oxidizing bacteria from the Nitrospirales.</title>
        <authorList>
            <person name="Mueller A.J."/>
            <person name="Daebeler A."/>
            <person name="Herbold C.W."/>
            <person name="Kirkegaard R.H."/>
            <person name="Daims H."/>
        </authorList>
    </citation>
    <scope>NUCLEOTIDE SEQUENCE [LARGE SCALE GENOMIC DNA]</scope>
    <source>
        <strain evidence="2 3">VA</strain>
    </source>
</reference>
<evidence type="ECO:0000313" key="2">
    <source>
        <dbReference type="EMBL" id="WNM57637.1"/>
    </source>
</evidence>
<dbReference type="SUPFAM" id="SSF55961">
    <property type="entry name" value="Bet v1-like"/>
    <property type="match status" value="1"/>
</dbReference>
<name>A0AA96GAW0_9BACT</name>
<dbReference type="PANTHER" id="PTHR48079:SF6">
    <property type="entry name" value="NAD(P)-BINDING DOMAIN-CONTAINING PROTEIN-RELATED"/>
    <property type="match status" value="1"/>
</dbReference>
<gene>
    <name evidence="2" type="ORF">PP769_16950</name>
</gene>
<dbReference type="AlphaFoldDB" id="A0AA96GAW0"/>
<accession>A0AA96GAW0</accession>
<dbReference type="InterPro" id="IPR051783">
    <property type="entry name" value="NAD(P)-dependent_oxidoreduct"/>
</dbReference>
<dbReference type="InterPro" id="IPR036291">
    <property type="entry name" value="NAD(P)-bd_dom_sf"/>
</dbReference>
<sequence length="477" mass="52904">MKILLTGATGYVGGRLLARLEQHGRNVRCLARRPEFLKDGVGPGTEVIAGDVLDPASLATAMSEVEVAYYLVHSMGASGGFEEADRIAARNFGKAAWSAGLNRLIYLGGLGDDSESLSPHLRSRHEVGEILRQSGVPVVELRASIVIGSGSLSFEMIRTLVERLPVMLTPRWVHVPAQPIAINDVLAYLIASLDVPLLESLIVEIGGDDIVSYGDLMREYAHQRGLRRIMIPVPVLTPRLSSLWLGLVTPLYARVGRKLIQSIKYPTVVRDHSARRLYAIEPISVREAIAHALRNEDRELAESRWSDALSASGNVRQYGGGRFGNRLHDVRTVQVPVSTPDAFRPIQRIGGRTGWYFADWLWALRGWLDLLVGGVGLRRGRRDPEALRVGDVVDWWRVEAIEPGRRLRLFAEMKLPGRAWLEYLVEPGDAGSRITQTASFDPIGLGGLVYWYGIWPVHELVFRGMIRGIARAARRSK</sequence>
<proteinExistence type="predicted"/>
<dbReference type="Proteomes" id="UP001302719">
    <property type="component" value="Chromosome"/>
</dbReference>
<dbReference type="PANTHER" id="PTHR48079">
    <property type="entry name" value="PROTEIN YEEZ"/>
    <property type="match status" value="1"/>
</dbReference>
<dbReference type="Pfam" id="PF11066">
    <property type="entry name" value="DUF2867"/>
    <property type="match status" value="1"/>
</dbReference>
<keyword evidence="3" id="KW-1185">Reference proteome</keyword>
<dbReference type="CDD" id="cd05245">
    <property type="entry name" value="SDR_a2"/>
    <property type="match status" value="1"/>
</dbReference>
<dbReference type="SUPFAM" id="SSF51735">
    <property type="entry name" value="NAD(P)-binding Rossmann-fold domains"/>
    <property type="match status" value="1"/>
</dbReference>
<dbReference type="EMBL" id="CP116967">
    <property type="protein sequence ID" value="WNM57637.1"/>
    <property type="molecule type" value="Genomic_DNA"/>
</dbReference>
<feature type="domain" description="NAD(P)-binding" evidence="1">
    <location>
        <begin position="7"/>
        <end position="139"/>
    </location>
</feature>
<evidence type="ECO:0000313" key="3">
    <source>
        <dbReference type="Proteomes" id="UP001302719"/>
    </source>
</evidence>